<comment type="similarity">
    <text evidence="9">Belongs to the class I-like SAM-binding methyltransferase superfamily. C5-methyltransferase family.</text>
</comment>
<dbReference type="SUPFAM" id="SSF46934">
    <property type="entry name" value="UBA-like"/>
    <property type="match status" value="1"/>
</dbReference>
<dbReference type="InterPro" id="IPR029063">
    <property type="entry name" value="SAM-dependent_MTases_sf"/>
</dbReference>
<keyword evidence="5 9" id="KW-0949">S-adenosyl-L-methionine</keyword>
<evidence type="ECO:0000256" key="3">
    <source>
        <dbReference type="ARBA" id="ARBA00022603"/>
    </source>
</evidence>
<evidence type="ECO:0000256" key="10">
    <source>
        <dbReference type="SAM" id="MobiDB-lite"/>
    </source>
</evidence>
<evidence type="ECO:0000256" key="8">
    <source>
        <dbReference type="ARBA" id="ARBA00023242"/>
    </source>
</evidence>
<dbReference type="AlphaFoldDB" id="A0A816JV20"/>
<evidence type="ECO:0000256" key="6">
    <source>
        <dbReference type="ARBA" id="ARBA00022737"/>
    </source>
</evidence>
<dbReference type="EMBL" id="HG994366">
    <property type="protein sequence ID" value="CAF1885375.1"/>
    <property type="molecule type" value="Genomic_DNA"/>
</dbReference>
<feature type="compositionally biased region" description="Acidic residues" evidence="10">
    <location>
        <begin position="402"/>
        <end position="411"/>
    </location>
</feature>
<dbReference type="PANTHER" id="PTHR23068:SF25">
    <property type="entry name" value="DNA (CYTOSINE-5)-METHYLTRANSFERASE DRM2"/>
    <property type="match status" value="1"/>
</dbReference>
<dbReference type="PROSITE" id="PS51680">
    <property type="entry name" value="SAM_MT_DRM"/>
    <property type="match status" value="1"/>
</dbReference>
<feature type="region of interest" description="Disordered" evidence="10">
    <location>
        <begin position="485"/>
        <end position="510"/>
    </location>
</feature>
<evidence type="ECO:0000256" key="7">
    <source>
        <dbReference type="ARBA" id="ARBA00023125"/>
    </source>
</evidence>
<keyword evidence="3 9" id="KW-0489">Methyltransferase</keyword>
<dbReference type="InterPro" id="IPR015940">
    <property type="entry name" value="UBA"/>
</dbReference>
<dbReference type="Pfam" id="PF09288">
    <property type="entry name" value="UBA_3"/>
    <property type="match status" value="1"/>
</dbReference>
<reference evidence="13" key="1">
    <citation type="submission" date="2021-01" db="EMBL/GenBank/DDBJ databases">
        <authorList>
            <consortium name="Genoscope - CEA"/>
            <person name="William W."/>
        </authorList>
    </citation>
    <scope>NUCLEOTIDE SEQUENCE</scope>
</reference>
<gene>
    <name evidence="13" type="ORF">DARMORV10_C02P07150.1</name>
</gene>
<evidence type="ECO:0000259" key="12">
    <source>
        <dbReference type="PROSITE" id="PS51680"/>
    </source>
</evidence>
<dbReference type="SUPFAM" id="SSF53335">
    <property type="entry name" value="S-adenosyl-L-methionine-dependent methyltransferases"/>
    <property type="match status" value="2"/>
</dbReference>
<dbReference type="EC" id="2.1.1.37" evidence="2"/>
<dbReference type="InterPro" id="IPR015368">
    <property type="entry name" value="UBA_C_fun"/>
</dbReference>
<evidence type="ECO:0000313" key="13">
    <source>
        <dbReference type="EMBL" id="CAF1885375.1"/>
    </source>
</evidence>
<keyword evidence="8" id="KW-0539">Nucleus</keyword>
<feature type="active site" evidence="9">
    <location>
        <position position="816"/>
    </location>
</feature>
<feature type="region of interest" description="Disordered" evidence="10">
    <location>
        <begin position="391"/>
        <end position="414"/>
    </location>
</feature>
<accession>A0A816JV20</accession>
<dbReference type="PROSITE" id="PS51679">
    <property type="entry name" value="SAM_MT_C5"/>
    <property type="match status" value="1"/>
</dbReference>
<dbReference type="GO" id="GO:0032259">
    <property type="term" value="P:methylation"/>
    <property type="evidence" value="ECO:0007669"/>
    <property type="project" value="UniProtKB-KW"/>
</dbReference>
<dbReference type="Proteomes" id="UP001295469">
    <property type="component" value="Chromosome C02"/>
</dbReference>
<feature type="domain" description="UBA" evidence="11">
    <location>
        <begin position="349"/>
        <end position="390"/>
    </location>
</feature>
<name>A0A816JV20_BRANA</name>
<keyword evidence="7" id="KW-0238">DNA-binding</keyword>
<dbReference type="PROSITE" id="PS50030">
    <property type="entry name" value="UBA"/>
    <property type="match status" value="1"/>
</dbReference>
<dbReference type="InterPro" id="IPR001525">
    <property type="entry name" value="C5_MeTfrase"/>
</dbReference>
<dbReference type="GO" id="GO:0003677">
    <property type="term" value="F:DNA binding"/>
    <property type="evidence" value="ECO:0007669"/>
    <property type="project" value="UniProtKB-KW"/>
</dbReference>
<dbReference type="Pfam" id="PF00145">
    <property type="entry name" value="DNA_methylase"/>
    <property type="match status" value="1"/>
</dbReference>
<comment type="subcellular location">
    <subcellularLocation>
        <location evidence="1">Nucleus</location>
    </subcellularLocation>
</comment>
<evidence type="ECO:0000256" key="1">
    <source>
        <dbReference type="ARBA" id="ARBA00004123"/>
    </source>
</evidence>
<dbReference type="Gene3D" id="3.40.50.150">
    <property type="entry name" value="Vaccinia Virus protein VP39"/>
    <property type="match status" value="1"/>
</dbReference>
<keyword evidence="4 9" id="KW-0808">Transferase</keyword>
<evidence type="ECO:0000256" key="5">
    <source>
        <dbReference type="ARBA" id="ARBA00022691"/>
    </source>
</evidence>
<evidence type="ECO:0000256" key="9">
    <source>
        <dbReference type="PROSITE-ProRule" id="PRU01016"/>
    </source>
</evidence>
<keyword evidence="6" id="KW-0677">Repeat</keyword>
<proteinExistence type="inferred from homology"/>
<dbReference type="InterPro" id="IPR009060">
    <property type="entry name" value="UBA-like_sf"/>
</dbReference>
<feature type="domain" description="SAM-dependent MTase DRM-type" evidence="12">
    <location>
        <begin position="526"/>
        <end position="855"/>
    </location>
</feature>
<dbReference type="InterPro" id="IPR050390">
    <property type="entry name" value="C5-Methyltransferase"/>
</dbReference>
<evidence type="ECO:0000256" key="4">
    <source>
        <dbReference type="ARBA" id="ARBA00022679"/>
    </source>
</evidence>
<evidence type="ECO:0000256" key="2">
    <source>
        <dbReference type="ARBA" id="ARBA00011975"/>
    </source>
</evidence>
<dbReference type="GO" id="GO:0003886">
    <property type="term" value="F:DNA (cytosine-5-)-methyltransferase activity"/>
    <property type="evidence" value="ECO:0007669"/>
    <property type="project" value="UniProtKB-EC"/>
</dbReference>
<protein>
    <recommendedName>
        <fullName evidence="2">DNA (cytosine-5-)-methyltransferase</fullName>
        <ecNumber evidence="2">2.1.1.37</ecNumber>
    </recommendedName>
</protein>
<dbReference type="InterPro" id="IPR030380">
    <property type="entry name" value="SAM_MeTfrase_DRM"/>
</dbReference>
<dbReference type="PANTHER" id="PTHR23068">
    <property type="entry name" value="DNA CYTOSINE-5- -METHYLTRANSFERASE 3-RELATED"/>
    <property type="match status" value="1"/>
</dbReference>
<evidence type="ECO:0000259" key="11">
    <source>
        <dbReference type="PROSITE" id="PS50030"/>
    </source>
</evidence>
<dbReference type="GO" id="GO:0005634">
    <property type="term" value="C:nucleus"/>
    <property type="evidence" value="ECO:0007669"/>
    <property type="project" value="UniProtKB-SubCell"/>
</dbReference>
<sequence>MYRLVEDGLPLAIIEKKNGKKEIVLQEDDWNKVEIKMISELFVSNQVIENRILDLDTKKRIAFKPSPASPCFQSITSQFNVKTKPRNHSMKRKKTDYHIGDRANHNITPETLKDKRTFSNARLDILTNQTSDSPKQSSCLTNLTSREFGAKQLSKTSSQKNCFRTPSLITSIPFMPLASILKKTKENSFKKLPDKRQRKGTSNILKDITNIDFSLGSENQESPSPTVIPEPDFGGCEVVFNRTRSSIQRDPSLNPIVTLLTTTTMVQNDDSAEWNTDDDLYFEIDNFQSSPKSSSPLVTSLDHMFATLVDMGFSDDMIARAIQENGPNAETSAIIDTISKYSMNCEPSSSKSKTIDHFLAMGFDEEKIIKAIHKLGEENMEEIANALLSSEADTSPMMKEEDNMDWSDSDDEMKYSDLLSSDDEKDQDSLYSCNPLSSLVKMGFSELEASLAIERCGDSVSIADLADFICAAHIAREFDEFHIDPEEQKDIKKRRKEPRPSANNQPLHLPNPMIGFGVPNEAVFITHRSLPALARAPPYFYYENVACAPTGVWETISSHLYDVLPDFVDSKFICAAARKRGYVHNLPISNRYQIQPAPKLTIQEALSHTRKWWPAWDTRTKLNCILTVHASAQTTKRIRLELEAHTGEPSEATKRYVIEQCRRWNLVWVGKNKVAPLDADEIESLLGFPKYHTRGGGISNTDRLKSLGNSFQVDTVAYHLSVLKPLFPDGISVLSLFTGIGGGEVALHHLKIPMKTVVSVEISEGNRNILRDFWDQTNQRGEFIEFEDVQDLTRDKIVELMKRFGGFDLVIGGSPCNNLAGGNRVSRSGLEGEQSSLFFEFCRILEVVRETTMEMRRS</sequence>
<organism evidence="13">
    <name type="scientific">Brassica napus</name>
    <name type="common">Rape</name>
    <dbReference type="NCBI Taxonomy" id="3708"/>
    <lineage>
        <taxon>Eukaryota</taxon>
        <taxon>Viridiplantae</taxon>
        <taxon>Streptophyta</taxon>
        <taxon>Embryophyta</taxon>
        <taxon>Tracheophyta</taxon>
        <taxon>Spermatophyta</taxon>
        <taxon>Magnoliopsida</taxon>
        <taxon>eudicotyledons</taxon>
        <taxon>Gunneridae</taxon>
        <taxon>Pentapetalae</taxon>
        <taxon>rosids</taxon>
        <taxon>malvids</taxon>
        <taxon>Brassicales</taxon>
        <taxon>Brassicaceae</taxon>
        <taxon>Brassiceae</taxon>
        <taxon>Brassica</taxon>
    </lineage>
</organism>